<dbReference type="Proteomes" id="UP000095286">
    <property type="component" value="Unplaced"/>
</dbReference>
<organism evidence="1 2">
    <name type="scientific">Rhabditophanes sp. KR3021</name>
    <dbReference type="NCBI Taxonomy" id="114890"/>
    <lineage>
        <taxon>Eukaryota</taxon>
        <taxon>Metazoa</taxon>
        <taxon>Ecdysozoa</taxon>
        <taxon>Nematoda</taxon>
        <taxon>Chromadorea</taxon>
        <taxon>Rhabditida</taxon>
        <taxon>Tylenchina</taxon>
        <taxon>Panagrolaimomorpha</taxon>
        <taxon>Strongyloidoidea</taxon>
        <taxon>Alloionematidae</taxon>
        <taxon>Rhabditophanes</taxon>
    </lineage>
</organism>
<proteinExistence type="predicted"/>
<dbReference type="WBParaSite" id="RSKR_0000833400.1">
    <property type="protein sequence ID" value="RSKR_0000833400.1"/>
    <property type="gene ID" value="RSKR_0000833400"/>
</dbReference>
<accession>A0AC35U861</accession>
<protein>
    <submittedName>
        <fullName evidence="2">BZIP domain-containing protein</fullName>
    </submittedName>
</protein>
<evidence type="ECO:0000313" key="2">
    <source>
        <dbReference type="WBParaSite" id="RSKR_0000833400.1"/>
    </source>
</evidence>
<evidence type="ECO:0000313" key="1">
    <source>
        <dbReference type="Proteomes" id="UP000095286"/>
    </source>
</evidence>
<name>A0AC35U861_9BILA</name>
<sequence length="260" mass="29572">MNGSNHHDQGLHNTNQHHANALFRNEHLDGIVHQRNHQQQFQFGPHGIPFPNHSLNYPNGLFFTNNPGTPSNVSNPIFLQNLNARDNDMLNSFKQDIIVAHQQQKEYTNLGMINNKGNNNNNLINSPVALLQGQGMEIGGNNGLHMNMPCASNPGSSHFSASGRASNDTDIDINQRYSNSYDVEDQDSKKLERKRARNRLAATRCRQRKIDRINQLEIELQTEKNMVQKLRDELAEHQARATTFHQQIKQHRDSGCNLKC</sequence>
<reference evidence="2" key="1">
    <citation type="submission" date="2016-11" db="UniProtKB">
        <authorList>
            <consortium name="WormBaseParasite"/>
        </authorList>
    </citation>
    <scope>IDENTIFICATION</scope>
    <source>
        <strain evidence="2">KR3021</strain>
    </source>
</reference>